<feature type="compositionally biased region" description="Polar residues" evidence="3">
    <location>
        <begin position="20"/>
        <end position="38"/>
    </location>
</feature>
<accession>A0ABT5SYP8</accession>
<evidence type="ECO:0000313" key="5">
    <source>
        <dbReference type="EMBL" id="MDD7967990.1"/>
    </source>
</evidence>
<dbReference type="Gene3D" id="2.60.40.790">
    <property type="match status" value="1"/>
</dbReference>
<dbReference type="InterPro" id="IPR002068">
    <property type="entry name" value="A-crystallin/Hsp20_dom"/>
</dbReference>
<organism evidence="5 6">
    <name type="scientific">Actinomycetospora lemnae</name>
    <dbReference type="NCBI Taxonomy" id="3019891"/>
    <lineage>
        <taxon>Bacteria</taxon>
        <taxon>Bacillati</taxon>
        <taxon>Actinomycetota</taxon>
        <taxon>Actinomycetes</taxon>
        <taxon>Pseudonocardiales</taxon>
        <taxon>Pseudonocardiaceae</taxon>
        <taxon>Actinomycetospora</taxon>
    </lineage>
</organism>
<proteinExistence type="inferred from homology"/>
<name>A0ABT5SYP8_9PSEU</name>
<evidence type="ECO:0000256" key="1">
    <source>
        <dbReference type="PROSITE-ProRule" id="PRU00285"/>
    </source>
</evidence>
<comment type="similarity">
    <text evidence="1 2">Belongs to the small heat shock protein (HSP20) family.</text>
</comment>
<evidence type="ECO:0000256" key="3">
    <source>
        <dbReference type="SAM" id="MobiDB-lite"/>
    </source>
</evidence>
<feature type="domain" description="SHSP" evidence="4">
    <location>
        <begin position="65"/>
        <end position="176"/>
    </location>
</feature>
<dbReference type="RefSeq" id="WP_274202521.1">
    <property type="nucleotide sequence ID" value="NZ_JAQZAO010000010.1"/>
</dbReference>
<dbReference type="InterPro" id="IPR031107">
    <property type="entry name" value="Small_HSP"/>
</dbReference>
<keyword evidence="6" id="KW-1185">Reference proteome</keyword>
<protein>
    <submittedName>
        <fullName evidence="5">Hsp20 family protein</fullName>
    </submittedName>
</protein>
<dbReference type="PANTHER" id="PTHR11527">
    <property type="entry name" value="HEAT-SHOCK PROTEIN 20 FAMILY MEMBER"/>
    <property type="match status" value="1"/>
</dbReference>
<evidence type="ECO:0000313" key="6">
    <source>
        <dbReference type="Proteomes" id="UP001300763"/>
    </source>
</evidence>
<gene>
    <name evidence="5" type="ORF">PGB27_21820</name>
</gene>
<dbReference type="Pfam" id="PF00011">
    <property type="entry name" value="HSP20"/>
    <property type="match status" value="1"/>
</dbReference>
<dbReference type="CDD" id="cd06464">
    <property type="entry name" value="ACD_sHsps-like"/>
    <property type="match status" value="1"/>
</dbReference>
<reference evidence="5 6" key="1">
    <citation type="submission" date="2023-02" db="EMBL/GenBank/DDBJ databases">
        <title>Genome sequencing required for Actinomycetospora new species description.</title>
        <authorList>
            <person name="Saimee Y."/>
            <person name="Duangmal K."/>
        </authorList>
    </citation>
    <scope>NUCLEOTIDE SEQUENCE [LARGE SCALE GENOMIC DNA]</scope>
    <source>
        <strain evidence="5 6">DW7H6</strain>
    </source>
</reference>
<dbReference type="SUPFAM" id="SSF49764">
    <property type="entry name" value="HSP20-like chaperones"/>
    <property type="match status" value="1"/>
</dbReference>
<evidence type="ECO:0000259" key="4">
    <source>
        <dbReference type="PROSITE" id="PS01031"/>
    </source>
</evidence>
<comment type="caution">
    <text evidence="5">The sequence shown here is derived from an EMBL/GenBank/DDBJ whole genome shotgun (WGS) entry which is preliminary data.</text>
</comment>
<evidence type="ECO:0000256" key="2">
    <source>
        <dbReference type="RuleBase" id="RU003616"/>
    </source>
</evidence>
<feature type="region of interest" description="Disordered" evidence="3">
    <location>
        <begin position="1"/>
        <end position="44"/>
    </location>
</feature>
<dbReference type="PROSITE" id="PS01031">
    <property type="entry name" value="SHSP"/>
    <property type="match status" value="1"/>
</dbReference>
<dbReference type="Proteomes" id="UP001300763">
    <property type="component" value="Unassembled WGS sequence"/>
</dbReference>
<dbReference type="InterPro" id="IPR008978">
    <property type="entry name" value="HSP20-like_chaperone"/>
</dbReference>
<sequence length="179" mass="19126">MSTTSRARRTAPEEPDGQEPTPTTAPTDGEDTATTPSGVTGLLSRGARAVVDTLGAPVADSLLGRHPRSTSITTDERVEEGALVIEAELPGFSPDAITVAAEDGELLLRAEREIEPGHGRLRRRERRTGVFTRDLALPPGTDPTTITATYADGVLTVRVPLPEPPASARRVEIPVRHRR</sequence>
<dbReference type="EMBL" id="JAQZAO010000010">
    <property type="protein sequence ID" value="MDD7967990.1"/>
    <property type="molecule type" value="Genomic_DNA"/>
</dbReference>